<evidence type="ECO:0000313" key="3">
    <source>
        <dbReference type="Proteomes" id="UP000321154"/>
    </source>
</evidence>
<evidence type="ECO:0000313" key="1">
    <source>
        <dbReference type="EMBL" id="GEK84263.1"/>
    </source>
</evidence>
<evidence type="ECO:0000313" key="2">
    <source>
        <dbReference type="EMBL" id="MBA8813952.1"/>
    </source>
</evidence>
<keyword evidence="3" id="KW-1185">Reference proteome</keyword>
<dbReference type="EMBL" id="BJUV01000031">
    <property type="protein sequence ID" value="GEK84263.1"/>
    <property type="molecule type" value="Genomic_DNA"/>
</dbReference>
<reference evidence="1 3" key="1">
    <citation type="submission" date="2019-07" db="EMBL/GenBank/DDBJ databases">
        <title>Whole genome shotgun sequence of Frigoribacterium faeni NBRC 103066.</title>
        <authorList>
            <person name="Hosoyama A."/>
            <person name="Uohara A."/>
            <person name="Ohji S."/>
            <person name="Ichikawa N."/>
        </authorList>
    </citation>
    <scope>NUCLEOTIDE SEQUENCE [LARGE SCALE GENOMIC DNA]</scope>
    <source>
        <strain evidence="1 3">NBRC 103066</strain>
    </source>
</reference>
<accession>A0A7W3JJD4</accession>
<dbReference type="RefSeq" id="WP_167627380.1">
    <property type="nucleotide sequence ID" value="NZ_BAAAHR010000003.1"/>
</dbReference>
<dbReference type="AlphaFoldDB" id="A0A7W3JJD4"/>
<dbReference type="Proteomes" id="UP000321154">
    <property type="component" value="Unassembled WGS sequence"/>
</dbReference>
<sequence>MDDGRVVTFPRLGSSWDRAVGENLWLAAEVASTLPGLGDTGAETLLVVRDNTGGW</sequence>
<evidence type="ECO:0000313" key="4">
    <source>
        <dbReference type="Proteomes" id="UP000522688"/>
    </source>
</evidence>
<dbReference type="Proteomes" id="UP000522688">
    <property type="component" value="Unassembled WGS sequence"/>
</dbReference>
<proteinExistence type="predicted"/>
<reference evidence="2 4" key="2">
    <citation type="submission" date="2020-07" db="EMBL/GenBank/DDBJ databases">
        <title>Sequencing the genomes of 1000 actinobacteria strains.</title>
        <authorList>
            <person name="Klenk H.-P."/>
        </authorList>
    </citation>
    <scope>NUCLEOTIDE SEQUENCE [LARGE SCALE GENOMIC DNA]</scope>
    <source>
        <strain evidence="2 4">DSM 10309</strain>
    </source>
</reference>
<dbReference type="EMBL" id="JACGWW010000002">
    <property type="protein sequence ID" value="MBA8813952.1"/>
    <property type="molecule type" value="Genomic_DNA"/>
</dbReference>
<comment type="caution">
    <text evidence="2">The sequence shown here is derived from an EMBL/GenBank/DDBJ whole genome shotgun (WGS) entry which is preliminary data.</text>
</comment>
<gene>
    <name evidence="2" type="ORF">FB463_002201</name>
    <name evidence="1" type="ORF">FFA01_25720</name>
</gene>
<protein>
    <submittedName>
        <fullName evidence="2">Uncharacterized protein</fullName>
    </submittedName>
</protein>
<organism evidence="2 4">
    <name type="scientific">Frigoribacterium faeni</name>
    <dbReference type="NCBI Taxonomy" id="145483"/>
    <lineage>
        <taxon>Bacteria</taxon>
        <taxon>Bacillati</taxon>
        <taxon>Actinomycetota</taxon>
        <taxon>Actinomycetes</taxon>
        <taxon>Micrococcales</taxon>
        <taxon>Microbacteriaceae</taxon>
        <taxon>Frigoribacterium</taxon>
    </lineage>
</organism>
<name>A0A7W3JJD4_9MICO</name>